<evidence type="ECO:0000256" key="1">
    <source>
        <dbReference type="ARBA" id="ARBA00022737"/>
    </source>
</evidence>
<dbReference type="GO" id="GO:0004360">
    <property type="term" value="F:glutamine-fructose-6-phosphate transaminase (isomerizing) activity"/>
    <property type="evidence" value="ECO:0007669"/>
    <property type="project" value="TreeGrafter"/>
</dbReference>
<dbReference type="InterPro" id="IPR046348">
    <property type="entry name" value="SIS_dom_sf"/>
</dbReference>
<dbReference type="Pfam" id="PF01380">
    <property type="entry name" value="SIS"/>
    <property type="match status" value="1"/>
</dbReference>
<dbReference type="GO" id="GO:0006487">
    <property type="term" value="P:protein N-linked glycosylation"/>
    <property type="evidence" value="ECO:0007669"/>
    <property type="project" value="TreeGrafter"/>
</dbReference>
<dbReference type="CDD" id="cd05008">
    <property type="entry name" value="SIS_GlmS_GlmD_1"/>
    <property type="match status" value="1"/>
</dbReference>
<reference evidence="3" key="1">
    <citation type="submission" date="2020-05" db="EMBL/GenBank/DDBJ databases">
        <authorList>
            <person name="Chiriac C."/>
            <person name="Salcher M."/>
            <person name="Ghai R."/>
            <person name="Kavagutti S V."/>
        </authorList>
    </citation>
    <scope>NUCLEOTIDE SEQUENCE</scope>
</reference>
<dbReference type="GO" id="GO:0097367">
    <property type="term" value="F:carbohydrate derivative binding"/>
    <property type="evidence" value="ECO:0007669"/>
    <property type="project" value="InterPro"/>
</dbReference>
<dbReference type="SUPFAM" id="SSF53697">
    <property type="entry name" value="SIS domain"/>
    <property type="match status" value="1"/>
</dbReference>
<dbReference type="InterPro" id="IPR035466">
    <property type="entry name" value="GlmS/AgaS_SIS"/>
</dbReference>
<dbReference type="GO" id="GO:0006002">
    <property type="term" value="P:fructose 6-phosphate metabolic process"/>
    <property type="evidence" value="ECO:0007669"/>
    <property type="project" value="TreeGrafter"/>
</dbReference>
<dbReference type="Gene3D" id="3.40.50.10490">
    <property type="entry name" value="Glucose-6-phosphate isomerase like protein, domain 1"/>
    <property type="match status" value="1"/>
</dbReference>
<name>A0A6J7VY44_9ZZZZ</name>
<protein>
    <submittedName>
        <fullName evidence="3">Unannotated protein</fullName>
    </submittedName>
</protein>
<dbReference type="PANTHER" id="PTHR10937:SF0">
    <property type="entry name" value="GLUTAMINE--FRUCTOSE-6-PHOSPHATE TRANSAMINASE (ISOMERIZING)"/>
    <property type="match status" value="1"/>
</dbReference>
<feature type="domain" description="SIS" evidence="2">
    <location>
        <begin position="30"/>
        <end position="166"/>
    </location>
</feature>
<sequence>MDPHLFLTDLERKSDLLNQLADSVAQVNPWSDLGIHPESTLIFIGMGSSHYASSIAAMRLRALGMNAVAELASNSLLPKITDSTVIIAVSASGGSIETLTAVNRLKGKARIIALTNFPDSEIAKASDAVVLLKAEPEIGGVACRSFAHTVALELALESHLFKKSFILADIIRSAADAHEYIWKNRSDWQPKVQEILTGAPASYFVAPAERFSSAQQSALMFREGPRRPSVGCETGDWSHVDVYLTKVQDYRLMIFAGSGWEKPLMKWCAERKSRVIAVGGEIEGAEFTFRYPGDESPEVALLVESFFAELMAADLWINQQ</sequence>
<dbReference type="EMBL" id="CAFBRV010000125">
    <property type="protein sequence ID" value="CAB5121094.1"/>
    <property type="molecule type" value="Genomic_DNA"/>
</dbReference>
<dbReference type="AlphaFoldDB" id="A0A6J7VY44"/>
<evidence type="ECO:0000259" key="2">
    <source>
        <dbReference type="PROSITE" id="PS51464"/>
    </source>
</evidence>
<dbReference type="PROSITE" id="PS51464">
    <property type="entry name" value="SIS"/>
    <property type="match status" value="1"/>
</dbReference>
<keyword evidence="1" id="KW-0677">Repeat</keyword>
<accession>A0A6J7VY44</accession>
<organism evidence="3">
    <name type="scientific">freshwater metagenome</name>
    <dbReference type="NCBI Taxonomy" id="449393"/>
    <lineage>
        <taxon>unclassified sequences</taxon>
        <taxon>metagenomes</taxon>
        <taxon>ecological metagenomes</taxon>
    </lineage>
</organism>
<gene>
    <name evidence="3" type="ORF">UFOPK4410_01046</name>
</gene>
<proteinExistence type="predicted"/>
<dbReference type="GO" id="GO:0006047">
    <property type="term" value="P:UDP-N-acetylglucosamine metabolic process"/>
    <property type="evidence" value="ECO:0007669"/>
    <property type="project" value="TreeGrafter"/>
</dbReference>
<dbReference type="InterPro" id="IPR001347">
    <property type="entry name" value="SIS_dom"/>
</dbReference>
<evidence type="ECO:0000313" key="3">
    <source>
        <dbReference type="EMBL" id="CAB5121094.1"/>
    </source>
</evidence>
<dbReference type="PANTHER" id="PTHR10937">
    <property type="entry name" value="GLUCOSAMINE--FRUCTOSE-6-PHOSPHATE AMINOTRANSFERASE, ISOMERIZING"/>
    <property type="match status" value="1"/>
</dbReference>